<dbReference type="AlphaFoldDB" id="A0AAV2FW59"/>
<evidence type="ECO:0000313" key="2">
    <source>
        <dbReference type="Proteomes" id="UP001497516"/>
    </source>
</evidence>
<protein>
    <submittedName>
        <fullName evidence="1">Uncharacterized protein</fullName>
    </submittedName>
</protein>
<evidence type="ECO:0000313" key="1">
    <source>
        <dbReference type="EMBL" id="CAL1402618.1"/>
    </source>
</evidence>
<name>A0AAV2FW59_9ROSI</name>
<dbReference type="Proteomes" id="UP001497516">
    <property type="component" value="Chromosome 7"/>
</dbReference>
<accession>A0AAV2FW59</accession>
<dbReference type="EMBL" id="OZ034820">
    <property type="protein sequence ID" value="CAL1402618.1"/>
    <property type="molecule type" value="Genomic_DNA"/>
</dbReference>
<keyword evidence="2" id="KW-1185">Reference proteome</keyword>
<sequence>MVELPGSGCFLGTLLRMKVEHSSPRVTMARYSNFDFLESIPLRYLEYLGMWVIASRKGMLRWSFRSISMKPPHSTSNFSLCTLVGKGMGGMYSAIGGGVYSAAGGGVSNAFLATPLFSPEVSSSPPSGRGSSFSFTSLATTSRFTFPLLK</sequence>
<proteinExistence type="predicted"/>
<organism evidence="1 2">
    <name type="scientific">Linum trigynum</name>
    <dbReference type="NCBI Taxonomy" id="586398"/>
    <lineage>
        <taxon>Eukaryota</taxon>
        <taxon>Viridiplantae</taxon>
        <taxon>Streptophyta</taxon>
        <taxon>Embryophyta</taxon>
        <taxon>Tracheophyta</taxon>
        <taxon>Spermatophyta</taxon>
        <taxon>Magnoliopsida</taxon>
        <taxon>eudicotyledons</taxon>
        <taxon>Gunneridae</taxon>
        <taxon>Pentapetalae</taxon>
        <taxon>rosids</taxon>
        <taxon>fabids</taxon>
        <taxon>Malpighiales</taxon>
        <taxon>Linaceae</taxon>
        <taxon>Linum</taxon>
    </lineage>
</organism>
<gene>
    <name evidence="1" type="ORF">LTRI10_LOCUS42605</name>
</gene>
<reference evidence="1 2" key="1">
    <citation type="submission" date="2024-04" db="EMBL/GenBank/DDBJ databases">
        <authorList>
            <person name="Fracassetti M."/>
        </authorList>
    </citation>
    <scope>NUCLEOTIDE SEQUENCE [LARGE SCALE GENOMIC DNA]</scope>
</reference>